<sequence length="56" mass="6280">MPEARSPWIRQAGGSRTGHSRSASSRWPRHSSRHDRDEAVGENKELKVGRSHSTVT</sequence>
<feature type="region of interest" description="Disordered" evidence="1">
    <location>
        <begin position="1"/>
        <end position="56"/>
    </location>
</feature>
<evidence type="ECO:0000313" key="3">
    <source>
        <dbReference type="Proteomes" id="UP000784294"/>
    </source>
</evidence>
<comment type="caution">
    <text evidence="2">The sequence shown here is derived from an EMBL/GenBank/DDBJ whole genome shotgun (WGS) entry which is preliminary data.</text>
</comment>
<evidence type="ECO:0000256" key="1">
    <source>
        <dbReference type="SAM" id="MobiDB-lite"/>
    </source>
</evidence>
<dbReference type="EMBL" id="CAAALY010273835">
    <property type="protein sequence ID" value="VEL42329.1"/>
    <property type="molecule type" value="Genomic_DNA"/>
</dbReference>
<name>A0A3S5B7F9_9PLAT</name>
<organism evidence="2 3">
    <name type="scientific">Protopolystoma xenopodis</name>
    <dbReference type="NCBI Taxonomy" id="117903"/>
    <lineage>
        <taxon>Eukaryota</taxon>
        <taxon>Metazoa</taxon>
        <taxon>Spiralia</taxon>
        <taxon>Lophotrochozoa</taxon>
        <taxon>Platyhelminthes</taxon>
        <taxon>Monogenea</taxon>
        <taxon>Polyopisthocotylea</taxon>
        <taxon>Polystomatidea</taxon>
        <taxon>Polystomatidae</taxon>
        <taxon>Protopolystoma</taxon>
    </lineage>
</organism>
<gene>
    <name evidence="2" type="ORF">PXEA_LOCUS35769</name>
</gene>
<dbReference type="AlphaFoldDB" id="A0A3S5B7F9"/>
<protein>
    <submittedName>
        <fullName evidence="2">Uncharacterized protein</fullName>
    </submittedName>
</protein>
<reference evidence="2" key="1">
    <citation type="submission" date="2018-11" db="EMBL/GenBank/DDBJ databases">
        <authorList>
            <consortium name="Pathogen Informatics"/>
        </authorList>
    </citation>
    <scope>NUCLEOTIDE SEQUENCE</scope>
</reference>
<dbReference type="Proteomes" id="UP000784294">
    <property type="component" value="Unassembled WGS sequence"/>
</dbReference>
<accession>A0A3S5B7F9</accession>
<keyword evidence="3" id="KW-1185">Reference proteome</keyword>
<feature type="compositionally biased region" description="Basic and acidic residues" evidence="1">
    <location>
        <begin position="34"/>
        <end position="48"/>
    </location>
</feature>
<proteinExistence type="predicted"/>
<evidence type="ECO:0000313" key="2">
    <source>
        <dbReference type="EMBL" id="VEL42329.1"/>
    </source>
</evidence>